<organism evidence="2 3">
    <name type="scientific">Schaalia cardiffensis F0333</name>
    <dbReference type="NCBI Taxonomy" id="888050"/>
    <lineage>
        <taxon>Bacteria</taxon>
        <taxon>Bacillati</taxon>
        <taxon>Actinomycetota</taxon>
        <taxon>Actinomycetes</taxon>
        <taxon>Actinomycetales</taxon>
        <taxon>Actinomycetaceae</taxon>
        <taxon>Schaalia</taxon>
    </lineage>
</organism>
<accession>N6XCK0</accession>
<dbReference type="PANTHER" id="PTHR43245">
    <property type="entry name" value="BIFUNCTIONAL POLYMYXIN RESISTANCE PROTEIN ARNA"/>
    <property type="match status" value="1"/>
</dbReference>
<dbReference type="EC" id="5.1.3.7" evidence="2"/>
<comment type="caution">
    <text evidence="2">The sequence shown here is derived from an EMBL/GenBank/DDBJ whole genome shotgun (WGS) entry which is preliminary data.</text>
</comment>
<dbReference type="GO" id="GO:0003974">
    <property type="term" value="F:UDP-N-acetylglucosamine 4-epimerase activity"/>
    <property type="evidence" value="ECO:0007669"/>
    <property type="project" value="UniProtKB-EC"/>
</dbReference>
<keyword evidence="2" id="KW-0413">Isomerase</keyword>
<name>N6XCK0_9ACTO</name>
<sequence length="322" mass="35415">MVRRMKILVAGGSGFVGSRLIPELQSRGHEVRCYDLVINPDFAEITTQGDVRDLAAFTAVGCDCDVIVNLAAQHRDDVRPLSLYDSVNVGGAKNTVEVARACGISRIVFTSTVAVYGLDAGESVETDPVNPFNEYGRSKLTAEEVFRAWQKETGADLTIVRPCVIFGEKNRGNVYTLMRQIHSGKFLSVGDGTNRKSIAYVGNVAAFLADQVENSHGYQLFNYADKPDLTTNELVTTIRSALDRHRFQGLRLPLWLGLVGGYTFDALAVLIRRPLPISSVRIRKFAASTIVATKALEESGFERPFAIDEALRRTVRAEFGTH</sequence>
<dbReference type="InterPro" id="IPR001509">
    <property type="entry name" value="Epimerase_deHydtase"/>
</dbReference>
<dbReference type="SUPFAM" id="SSF51735">
    <property type="entry name" value="NAD(P)-binding Rossmann-fold domains"/>
    <property type="match status" value="1"/>
</dbReference>
<dbReference type="InterPro" id="IPR050177">
    <property type="entry name" value="Lipid_A_modif_metabolic_enz"/>
</dbReference>
<dbReference type="Proteomes" id="UP000013015">
    <property type="component" value="Unassembled WGS sequence"/>
</dbReference>
<dbReference type="PANTHER" id="PTHR43245:SF58">
    <property type="entry name" value="BLL5923 PROTEIN"/>
    <property type="match status" value="1"/>
</dbReference>
<gene>
    <name evidence="2" type="primary">gne</name>
    <name evidence="2" type="ORF">HMPREF9004_0298</name>
</gene>
<evidence type="ECO:0000313" key="2">
    <source>
        <dbReference type="EMBL" id="ENO18963.1"/>
    </source>
</evidence>
<reference evidence="2 3" key="1">
    <citation type="submission" date="2013-03" db="EMBL/GenBank/DDBJ databases">
        <title>Reference genome for the Human Microbiome Project.</title>
        <authorList>
            <person name="Aqrawi P."/>
            <person name="Ayvaz T."/>
            <person name="Bess C."/>
            <person name="Blankenburg K."/>
            <person name="Coyle M."/>
            <person name="Deng J."/>
            <person name="Forbes L."/>
            <person name="Fowler G."/>
            <person name="Francisco L."/>
            <person name="Fu Q."/>
            <person name="Gibbs R."/>
            <person name="Gross S."/>
            <person name="Gubbala S."/>
            <person name="Hale W."/>
            <person name="Hemphill L."/>
            <person name="Highlander S."/>
            <person name="Hirani K."/>
            <person name="Jackson L."/>
            <person name="Jakkamsetti A."/>
            <person name="Javaid M."/>
            <person name="Jayaseelan J.C."/>
            <person name="Jiang H."/>
            <person name="Joshi V."/>
            <person name="Korchina V."/>
            <person name="Kovar C."/>
            <person name="Lara F."/>
            <person name="Lee S."/>
            <person name="Liu Y."/>
            <person name="Mata R."/>
            <person name="Mathew T."/>
            <person name="Munidasa M."/>
            <person name="Muzny D."/>
            <person name="Nazareth L."/>
            <person name="Ngo R."/>
            <person name="Nguyen L."/>
            <person name="Nguyen N."/>
            <person name="Okwuonu G."/>
            <person name="Ongeri F."/>
            <person name="Palculict T."/>
            <person name="Patil S."/>
            <person name="Petrosino J."/>
            <person name="Pham C."/>
            <person name="Pham P."/>
            <person name="Pu L.-L."/>
            <person name="Qin X."/>
            <person name="Qu J."/>
            <person name="Reid J."/>
            <person name="Ross M."/>
            <person name="Ruth R."/>
            <person name="Saada N."/>
            <person name="San Lucas F."/>
            <person name="Santibanez J."/>
            <person name="Shang Y."/>
            <person name="Simmons D."/>
            <person name="Song X.-Z."/>
            <person name="Tang L.-Y."/>
            <person name="Thornton R."/>
            <person name="Warren J."/>
            <person name="Weissenberger G."/>
            <person name="Wilczek-Boney K."/>
            <person name="Worley K."/>
            <person name="Youmans B."/>
            <person name="Zhang J."/>
            <person name="Zhang L."/>
            <person name="Zhao Z."/>
            <person name="Zhou C."/>
            <person name="Zhu D."/>
            <person name="Zhu Y."/>
        </authorList>
    </citation>
    <scope>NUCLEOTIDE SEQUENCE [LARGE SCALE GENOMIC DNA]</scope>
    <source>
        <strain evidence="2 3">F0333</strain>
    </source>
</reference>
<dbReference type="Gene3D" id="3.40.50.720">
    <property type="entry name" value="NAD(P)-binding Rossmann-like Domain"/>
    <property type="match status" value="1"/>
</dbReference>
<keyword evidence="3" id="KW-1185">Reference proteome</keyword>
<dbReference type="InterPro" id="IPR036291">
    <property type="entry name" value="NAD(P)-bd_dom_sf"/>
</dbReference>
<dbReference type="AlphaFoldDB" id="N6XCK0"/>
<dbReference type="PATRIC" id="fig|888050.3.peg.292"/>
<proteinExistence type="predicted"/>
<protein>
    <submittedName>
        <fullName evidence="2">UDP-N-acetylglucosamine 4-epimerase</fullName>
        <ecNumber evidence="2">5.1.3.7</ecNumber>
    </submittedName>
</protein>
<evidence type="ECO:0000313" key="3">
    <source>
        <dbReference type="Proteomes" id="UP000013015"/>
    </source>
</evidence>
<dbReference type="Pfam" id="PF01370">
    <property type="entry name" value="Epimerase"/>
    <property type="match status" value="1"/>
</dbReference>
<evidence type="ECO:0000259" key="1">
    <source>
        <dbReference type="Pfam" id="PF01370"/>
    </source>
</evidence>
<dbReference type="EMBL" id="AQHZ01000005">
    <property type="protein sequence ID" value="ENO18963.1"/>
    <property type="molecule type" value="Genomic_DNA"/>
</dbReference>
<dbReference type="eggNOG" id="COG0451">
    <property type="taxonomic scope" value="Bacteria"/>
</dbReference>
<feature type="domain" description="NAD-dependent epimerase/dehydratase" evidence="1">
    <location>
        <begin position="7"/>
        <end position="209"/>
    </location>
</feature>
<dbReference type="HOGENOM" id="CLU_007383_6_2_11"/>
<dbReference type="STRING" id="888050.HMPREF9004_0298"/>